<keyword evidence="1" id="KW-0812">Transmembrane</keyword>
<evidence type="ECO:0000256" key="1">
    <source>
        <dbReference type="SAM" id="Phobius"/>
    </source>
</evidence>
<dbReference type="OrthoDB" id="5948392at2"/>
<keyword evidence="1" id="KW-1133">Transmembrane helix</keyword>
<dbReference type="AlphaFoldDB" id="A0A2R4WWM5"/>
<keyword evidence="3" id="KW-1185">Reference proteome</keyword>
<name>A0A2R4WWM5_9HYPH</name>
<organism evidence="2 3">
    <name type="scientific">Methylobacterium currus</name>
    <dbReference type="NCBI Taxonomy" id="2051553"/>
    <lineage>
        <taxon>Bacteria</taxon>
        <taxon>Pseudomonadati</taxon>
        <taxon>Pseudomonadota</taxon>
        <taxon>Alphaproteobacteria</taxon>
        <taxon>Hyphomicrobiales</taxon>
        <taxon>Methylobacteriaceae</taxon>
        <taxon>Methylobacterium</taxon>
    </lineage>
</organism>
<proteinExistence type="predicted"/>
<protein>
    <submittedName>
        <fullName evidence="2">Uncharacterized protein</fullName>
    </submittedName>
</protein>
<sequence length="87" mass="9330">MLLAGVLIVWAPFLLLVLSLAIARLTGCEVNEARANPCRVAGLDIGGLLYRMMVMGWLVLPLLPFMALTLIGGVVAGMVALVRAWRP</sequence>
<dbReference type="KEGG" id="mee:DA075_30665"/>
<accession>A0A2R4WWM5</accession>
<gene>
    <name evidence="2" type="ORF">DA075_30665</name>
</gene>
<dbReference type="Proteomes" id="UP000244755">
    <property type="component" value="Chromosome 2"/>
</dbReference>
<reference evidence="2 3" key="1">
    <citation type="submission" date="2018-04" db="EMBL/GenBank/DDBJ databases">
        <title>Methylobacterium sp. PR1016A genome.</title>
        <authorList>
            <person name="Park W."/>
        </authorList>
    </citation>
    <scope>NUCLEOTIDE SEQUENCE [LARGE SCALE GENOMIC DNA]</scope>
    <source>
        <strain evidence="2 3">PR1016A</strain>
    </source>
</reference>
<evidence type="ECO:0000313" key="3">
    <source>
        <dbReference type="Proteomes" id="UP000244755"/>
    </source>
</evidence>
<dbReference type="EMBL" id="CP028844">
    <property type="protein sequence ID" value="AWB25944.1"/>
    <property type="molecule type" value="Genomic_DNA"/>
</dbReference>
<feature type="transmembrane region" description="Helical" evidence="1">
    <location>
        <begin position="58"/>
        <end position="82"/>
    </location>
</feature>
<keyword evidence="1" id="KW-0472">Membrane</keyword>
<evidence type="ECO:0000313" key="2">
    <source>
        <dbReference type="EMBL" id="AWB25944.1"/>
    </source>
</evidence>